<dbReference type="Pfam" id="PF05869">
    <property type="entry name" value="Dam"/>
    <property type="match status" value="1"/>
</dbReference>
<keyword evidence="2" id="KW-0233">DNA recombination</keyword>
<dbReference type="InterPro" id="IPR013762">
    <property type="entry name" value="Integrase-like_cat_sf"/>
</dbReference>
<evidence type="ECO:0000313" key="5">
    <source>
        <dbReference type="Proteomes" id="UP001190700"/>
    </source>
</evidence>
<name>A0AAE0F9P0_9CHLO</name>
<feature type="domain" description="Reverse transcriptase" evidence="3">
    <location>
        <begin position="1"/>
        <end position="72"/>
    </location>
</feature>
<sequence>MRYTRAVVGWMQAQGVPTVEYLDDFFCVADTKGEAEEILMMLVEFVTLLGFKVNNAKCEGPGRRMEFLGVILSTEGERCTEEISEERIAFVLRQAKEVEEQATQGAVRRKLLESLLGLLAFCGQVVWGLSLYTRRGFALLTASGRRPWVQLSLAVSEDIRVLERVIRLYNGRKVVLFREDVKKDWFATDASGTKGMGGLLDESYFLYSWDDVRRMVVVIRIDNQCALRQVDKLWGPVDYLPLLDQIFYLCARWDVRLRPVYINTKDNLLADLLSRLDLRQFHLEHRAFMRASIWRQDRDDWMLHTSLWHELDLEFGPFTLDSCVVVSRANAVCVLSWSKEEDARVQAFDGHNAWGNLPFSIMLDILRNFIRCKRRQQMGTAGTFLVPVWDGNEAWELVKALPDVFKVVRRWRSGTHLFTAPALQGGGRCAGAEEVLEALQQEAQRYEGAALSDNTKGSYNTGARSFITFCIYFSCLGCMAPLLPATDETLIFFITFSSWFVAPDIIKSYMAGVRQLHLQRGFEWRPVAQRHRVAATLQGVRRFWGKPSKPVMPLTLQNLADMAKCIDLQDVTSLSLWAAILVGFFGLFRKDNLTEGKAGAWNSRASLVRDDVIFTEDGEAVWLRVRYSKTIQCGERCHKAPLRRVPGSALCPVAALWTLMAATAGRAGDSALFVMEKVSGRKAQLVPLGHGDLVKGIKALGSAVGLDPDGYAGHSLRRGGATAALRLDVSSVYIKM</sequence>
<dbReference type="GO" id="GO:0015074">
    <property type="term" value="P:DNA integration"/>
    <property type="evidence" value="ECO:0007669"/>
    <property type="project" value="InterPro"/>
</dbReference>
<dbReference type="SUPFAM" id="SSF47823">
    <property type="entry name" value="lambda integrase-like, N-terminal domain"/>
    <property type="match status" value="1"/>
</dbReference>
<dbReference type="InterPro" id="IPR008593">
    <property type="entry name" value="Dam_MeTrfase"/>
</dbReference>
<dbReference type="GO" id="GO:0003677">
    <property type="term" value="F:DNA binding"/>
    <property type="evidence" value="ECO:0007669"/>
    <property type="project" value="UniProtKB-KW"/>
</dbReference>
<evidence type="ECO:0000313" key="4">
    <source>
        <dbReference type="EMBL" id="KAK3255630.1"/>
    </source>
</evidence>
<dbReference type="SUPFAM" id="SSF56349">
    <property type="entry name" value="DNA breaking-rejoining enzymes"/>
    <property type="match status" value="1"/>
</dbReference>
<dbReference type="InterPro" id="IPR043128">
    <property type="entry name" value="Rev_trsase/Diguanyl_cyclase"/>
</dbReference>
<proteinExistence type="predicted"/>
<dbReference type="InterPro" id="IPR052925">
    <property type="entry name" value="Phage_Integrase-like_Recomb"/>
</dbReference>
<dbReference type="EMBL" id="LGRX02022423">
    <property type="protein sequence ID" value="KAK3255630.1"/>
    <property type="molecule type" value="Genomic_DNA"/>
</dbReference>
<dbReference type="AlphaFoldDB" id="A0AAE0F9P0"/>
<accession>A0AAE0F9P0</accession>
<evidence type="ECO:0000259" key="3">
    <source>
        <dbReference type="PROSITE" id="PS50878"/>
    </source>
</evidence>
<dbReference type="InterPro" id="IPR010998">
    <property type="entry name" value="Integrase_recombinase_N"/>
</dbReference>
<dbReference type="GO" id="GO:0009007">
    <property type="term" value="F:site-specific DNA-methyltransferase (adenine-specific) activity"/>
    <property type="evidence" value="ECO:0007669"/>
    <property type="project" value="InterPro"/>
</dbReference>
<dbReference type="InterPro" id="IPR011010">
    <property type="entry name" value="DNA_brk_join_enz"/>
</dbReference>
<dbReference type="InterPro" id="IPR000477">
    <property type="entry name" value="RT_dom"/>
</dbReference>
<gene>
    <name evidence="4" type="ORF">CYMTET_35194</name>
</gene>
<dbReference type="SUPFAM" id="SSF56672">
    <property type="entry name" value="DNA/RNA polymerases"/>
    <property type="match status" value="1"/>
</dbReference>
<dbReference type="PANTHER" id="PTHR34605:SF5">
    <property type="entry name" value="INTEGRASE_RECOMBINASE XERD HOMOLOG"/>
    <property type="match status" value="1"/>
</dbReference>
<evidence type="ECO:0000256" key="1">
    <source>
        <dbReference type="ARBA" id="ARBA00023125"/>
    </source>
</evidence>
<dbReference type="Gene3D" id="3.30.70.270">
    <property type="match status" value="1"/>
</dbReference>
<dbReference type="PANTHER" id="PTHR34605">
    <property type="entry name" value="PHAGE_INTEGRASE DOMAIN-CONTAINING PROTEIN"/>
    <property type="match status" value="1"/>
</dbReference>
<dbReference type="GO" id="GO:0009307">
    <property type="term" value="P:DNA restriction-modification system"/>
    <property type="evidence" value="ECO:0007669"/>
    <property type="project" value="InterPro"/>
</dbReference>
<organism evidence="4 5">
    <name type="scientific">Cymbomonas tetramitiformis</name>
    <dbReference type="NCBI Taxonomy" id="36881"/>
    <lineage>
        <taxon>Eukaryota</taxon>
        <taxon>Viridiplantae</taxon>
        <taxon>Chlorophyta</taxon>
        <taxon>Pyramimonadophyceae</taxon>
        <taxon>Pyramimonadales</taxon>
        <taxon>Pyramimonadaceae</taxon>
        <taxon>Cymbomonas</taxon>
    </lineage>
</organism>
<dbReference type="Gene3D" id="1.10.443.10">
    <property type="entry name" value="Intergrase catalytic core"/>
    <property type="match status" value="1"/>
</dbReference>
<dbReference type="Proteomes" id="UP001190700">
    <property type="component" value="Unassembled WGS sequence"/>
</dbReference>
<dbReference type="PROSITE" id="PS50878">
    <property type="entry name" value="RT_POL"/>
    <property type="match status" value="1"/>
</dbReference>
<comment type="caution">
    <text evidence="4">The sequence shown here is derived from an EMBL/GenBank/DDBJ whole genome shotgun (WGS) entry which is preliminary data.</text>
</comment>
<dbReference type="Gene3D" id="1.10.150.130">
    <property type="match status" value="1"/>
</dbReference>
<keyword evidence="5" id="KW-1185">Reference proteome</keyword>
<protein>
    <recommendedName>
        <fullName evidence="3">Reverse transcriptase domain-containing protein</fullName>
    </recommendedName>
</protein>
<evidence type="ECO:0000256" key="2">
    <source>
        <dbReference type="ARBA" id="ARBA00023172"/>
    </source>
</evidence>
<reference evidence="4 5" key="1">
    <citation type="journal article" date="2015" name="Genome Biol. Evol.">
        <title>Comparative Genomics of a Bacterivorous Green Alga Reveals Evolutionary Causalities and Consequences of Phago-Mixotrophic Mode of Nutrition.</title>
        <authorList>
            <person name="Burns J.A."/>
            <person name="Paasch A."/>
            <person name="Narechania A."/>
            <person name="Kim E."/>
        </authorList>
    </citation>
    <scope>NUCLEOTIDE SEQUENCE [LARGE SCALE GENOMIC DNA]</scope>
    <source>
        <strain evidence="4 5">PLY_AMNH</strain>
    </source>
</reference>
<keyword evidence="1" id="KW-0238">DNA-binding</keyword>
<dbReference type="InterPro" id="IPR043502">
    <property type="entry name" value="DNA/RNA_pol_sf"/>
</dbReference>
<dbReference type="GO" id="GO:0006310">
    <property type="term" value="P:DNA recombination"/>
    <property type="evidence" value="ECO:0007669"/>
    <property type="project" value="UniProtKB-KW"/>
</dbReference>